<evidence type="ECO:0000256" key="1">
    <source>
        <dbReference type="SAM" id="SignalP"/>
    </source>
</evidence>
<dbReference type="GO" id="GO:0008233">
    <property type="term" value="F:peptidase activity"/>
    <property type="evidence" value="ECO:0007669"/>
    <property type="project" value="InterPro"/>
</dbReference>
<dbReference type="SUPFAM" id="SSF55166">
    <property type="entry name" value="Hedgehog/DD-peptidase"/>
    <property type="match status" value="1"/>
</dbReference>
<dbReference type="AlphaFoldDB" id="A0A0X8JMI7"/>
<organism evidence="3 4">
    <name type="scientific">Desulfovibrio fairfieldensis</name>
    <dbReference type="NCBI Taxonomy" id="44742"/>
    <lineage>
        <taxon>Bacteria</taxon>
        <taxon>Pseudomonadati</taxon>
        <taxon>Thermodesulfobacteriota</taxon>
        <taxon>Desulfovibrionia</taxon>
        <taxon>Desulfovibrionales</taxon>
        <taxon>Desulfovibrionaceae</taxon>
        <taxon>Desulfovibrio</taxon>
    </lineage>
</organism>
<dbReference type="STRING" id="44742.AXF13_03980"/>
<keyword evidence="4" id="KW-1185">Reference proteome</keyword>
<feature type="signal peptide" evidence="1">
    <location>
        <begin position="1"/>
        <end position="21"/>
    </location>
</feature>
<sequence>MRCFFLFCCCLFCCAPRAAWGGPPVQEASAEDAVNLYCLRLAYPVVRALEPDGDGGQWLVLADGRRVLYSRARGEGEGREFPADPWDVDVRASMADLYPLEPERPATPEGVAPGRRRSYALLAALYGSDARQVGKGLRTAHVLGQPVRLAATAARALQKVEPRLAESVREQPELRALLKPDGGFLWRRVAGEQRLSPHAYGVALDLSARRAPYWRWSRLRPHPMQQSYPSAIVAAFEAEGFIWGGKWHEYDLMHFEYRPELICKARILRGLEKMNAADATTGGAMMKEGIRP</sequence>
<evidence type="ECO:0000259" key="2">
    <source>
        <dbReference type="Pfam" id="PF13539"/>
    </source>
</evidence>
<feature type="chain" id="PRO_5007067543" description="Peptidase M15C domain-containing protein" evidence="1">
    <location>
        <begin position="22"/>
        <end position="292"/>
    </location>
</feature>
<dbReference type="EMBL" id="CP014229">
    <property type="protein sequence ID" value="AMD91495.1"/>
    <property type="molecule type" value="Genomic_DNA"/>
</dbReference>
<protein>
    <recommendedName>
        <fullName evidence="2">Peptidase M15C domain-containing protein</fullName>
    </recommendedName>
</protein>
<name>A0A0X8JMI7_9BACT</name>
<gene>
    <name evidence="3" type="ORF">AXF13_03980</name>
</gene>
<dbReference type="Proteomes" id="UP000069241">
    <property type="component" value="Chromosome"/>
</dbReference>
<dbReference type="KEGG" id="dfi:AXF13_03980"/>
<accession>A0A0X8JMI7</accession>
<dbReference type="Gene3D" id="3.30.1380.10">
    <property type="match status" value="1"/>
</dbReference>
<reference evidence="4" key="1">
    <citation type="submission" date="2016-02" db="EMBL/GenBank/DDBJ databases">
        <authorList>
            <person name="Holder M.E."/>
            <person name="Ajami N.J."/>
            <person name="Petrosino J.F."/>
        </authorList>
    </citation>
    <scope>NUCLEOTIDE SEQUENCE [LARGE SCALE GENOMIC DNA]</scope>
    <source>
        <strain evidence="4">CCUG 45958</strain>
    </source>
</reference>
<dbReference type="InterPro" id="IPR009045">
    <property type="entry name" value="Zn_M74/Hedgehog-like"/>
</dbReference>
<dbReference type="Pfam" id="PF13539">
    <property type="entry name" value="Peptidase_M15_4"/>
    <property type="match status" value="1"/>
</dbReference>
<evidence type="ECO:0000313" key="3">
    <source>
        <dbReference type="EMBL" id="AMD91495.1"/>
    </source>
</evidence>
<dbReference type="InterPro" id="IPR039561">
    <property type="entry name" value="Peptidase_M15C"/>
</dbReference>
<evidence type="ECO:0000313" key="4">
    <source>
        <dbReference type="Proteomes" id="UP000069241"/>
    </source>
</evidence>
<proteinExistence type="predicted"/>
<feature type="domain" description="Peptidase M15C" evidence="2">
    <location>
        <begin position="191"/>
        <end position="257"/>
    </location>
</feature>
<keyword evidence="1" id="KW-0732">Signal</keyword>